<feature type="transmembrane region" description="Helical" evidence="6">
    <location>
        <begin position="325"/>
        <end position="344"/>
    </location>
</feature>
<dbReference type="EMBL" id="JACCBN010000001">
    <property type="protein sequence ID" value="NYD39251.1"/>
    <property type="molecule type" value="Genomic_DNA"/>
</dbReference>
<dbReference type="Proteomes" id="UP000535890">
    <property type="component" value="Unassembled WGS sequence"/>
</dbReference>
<keyword evidence="3 6" id="KW-1133">Transmembrane helix</keyword>
<feature type="transmembrane region" description="Helical" evidence="6">
    <location>
        <begin position="219"/>
        <end position="241"/>
    </location>
</feature>
<dbReference type="GO" id="GO:0005886">
    <property type="term" value="C:plasma membrane"/>
    <property type="evidence" value="ECO:0007669"/>
    <property type="project" value="UniProtKB-SubCell"/>
</dbReference>
<keyword evidence="2 6" id="KW-0812">Transmembrane</keyword>
<feature type="signal peptide" evidence="7">
    <location>
        <begin position="1"/>
        <end position="32"/>
    </location>
</feature>
<organism evidence="9 10">
    <name type="scientific">Actinomycetospora corticicola</name>
    <dbReference type="NCBI Taxonomy" id="663602"/>
    <lineage>
        <taxon>Bacteria</taxon>
        <taxon>Bacillati</taxon>
        <taxon>Actinomycetota</taxon>
        <taxon>Actinomycetes</taxon>
        <taxon>Pseudonocardiales</taxon>
        <taxon>Pseudonocardiaceae</taxon>
        <taxon>Actinomycetospora</taxon>
    </lineage>
</organism>
<dbReference type="PROSITE" id="PS50850">
    <property type="entry name" value="MFS"/>
    <property type="match status" value="1"/>
</dbReference>
<dbReference type="PANTHER" id="PTHR42718:SF49">
    <property type="entry name" value="EXPORT PROTEIN"/>
    <property type="match status" value="1"/>
</dbReference>
<reference evidence="9 10" key="1">
    <citation type="submission" date="2020-07" db="EMBL/GenBank/DDBJ databases">
        <title>Sequencing the genomes of 1000 actinobacteria strains.</title>
        <authorList>
            <person name="Klenk H.-P."/>
        </authorList>
    </citation>
    <scope>NUCLEOTIDE SEQUENCE [LARGE SCALE GENOMIC DNA]</scope>
    <source>
        <strain evidence="9 10">DSM 45772</strain>
    </source>
</reference>
<dbReference type="Pfam" id="PF07690">
    <property type="entry name" value="MFS_1"/>
    <property type="match status" value="1"/>
</dbReference>
<evidence type="ECO:0000256" key="4">
    <source>
        <dbReference type="ARBA" id="ARBA00023136"/>
    </source>
</evidence>
<feature type="chain" id="PRO_5031032138" evidence="7">
    <location>
        <begin position="33"/>
        <end position="478"/>
    </location>
</feature>
<dbReference type="CDD" id="cd17321">
    <property type="entry name" value="MFS_MMR_MDR_like"/>
    <property type="match status" value="1"/>
</dbReference>
<keyword evidence="7" id="KW-0732">Signal</keyword>
<feature type="transmembrane region" description="Helical" evidence="6">
    <location>
        <begin position="350"/>
        <end position="372"/>
    </location>
</feature>
<feature type="transmembrane region" description="Helical" evidence="6">
    <location>
        <begin position="164"/>
        <end position="182"/>
    </location>
</feature>
<proteinExistence type="predicted"/>
<dbReference type="RefSeq" id="WP_179796591.1">
    <property type="nucleotide sequence ID" value="NZ_BAABHP010000001.1"/>
</dbReference>
<dbReference type="AlphaFoldDB" id="A0A7Y9E175"/>
<dbReference type="InterPro" id="IPR011701">
    <property type="entry name" value="MFS"/>
</dbReference>
<comment type="subcellular location">
    <subcellularLocation>
        <location evidence="1">Cell membrane</location>
        <topology evidence="1">Multi-pass membrane protein</topology>
    </subcellularLocation>
</comment>
<sequence>MRSRTTLAVASTATFLALVVFTSTLATMPATAAALGAGPEGQAWILSSMSIGLGVALLPAGAVADDLGRRRALVLGALVLTVGSVLCAVAPSTAVLVAGRIVAGIGAAALVAASLGLIGHAFPAGTPDAPRASGIWGASLGGGIAIGPLLATGSERIAGWTAEYWIEAVLAVLLALWARFAVEESKAERPRPVDLPGVALLAAGIALLLTGLVEARTGAFRPAPVSLVVGGLLVLAVWLVVERRRAAPMIDPTLFRSPRFLAMMLAALATGMGIIATTSVLLSVAERGLRASALAAAAVLLAWSVTSVVTSLLARRLPPSVSGRLQMAVSLLVVAVGQALLLGATPESSVWRFVPGLFVAGIASGVLNAAFGREAVASVPAGRAAMGSGANNTARYVGSAIGTTVVAVIATRPGLEPGAVGLLGGFDDAVVIAGVFSLLGAIAVFACRPRAGQAEQASLKDGQGSARRDPGPPQAAVP</sequence>
<dbReference type="InterPro" id="IPR020846">
    <property type="entry name" value="MFS_dom"/>
</dbReference>
<name>A0A7Y9E175_9PSEU</name>
<feature type="transmembrane region" description="Helical" evidence="6">
    <location>
        <begin position="430"/>
        <end position="447"/>
    </location>
</feature>
<dbReference type="InterPro" id="IPR036259">
    <property type="entry name" value="MFS_trans_sf"/>
</dbReference>
<feature type="transmembrane region" description="Helical" evidence="6">
    <location>
        <begin position="261"/>
        <end position="285"/>
    </location>
</feature>
<dbReference type="Gene3D" id="1.20.1250.20">
    <property type="entry name" value="MFS general substrate transporter like domains"/>
    <property type="match status" value="2"/>
</dbReference>
<feature type="transmembrane region" description="Helical" evidence="6">
    <location>
        <begin position="194"/>
        <end position="213"/>
    </location>
</feature>
<feature type="transmembrane region" description="Helical" evidence="6">
    <location>
        <begin position="291"/>
        <end position="313"/>
    </location>
</feature>
<feature type="transmembrane region" description="Helical" evidence="6">
    <location>
        <begin position="44"/>
        <end position="65"/>
    </location>
</feature>
<keyword evidence="10" id="KW-1185">Reference proteome</keyword>
<feature type="region of interest" description="Disordered" evidence="5">
    <location>
        <begin position="456"/>
        <end position="478"/>
    </location>
</feature>
<feature type="transmembrane region" description="Helical" evidence="6">
    <location>
        <begin position="72"/>
        <end position="95"/>
    </location>
</feature>
<evidence type="ECO:0000313" key="9">
    <source>
        <dbReference type="EMBL" id="NYD39251.1"/>
    </source>
</evidence>
<protein>
    <submittedName>
        <fullName evidence="9">MFS family permease</fullName>
    </submittedName>
</protein>
<feature type="transmembrane region" description="Helical" evidence="6">
    <location>
        <begin position="134"/>
        <end position="152"/>
    </location>
</feature>
<feature type="domain" description="Major facilitator superfamily (MFS) profile" evidence="8">
    <location>
        <begin position="6"/>
        <end position="452"/>
    </location>
</feature>
<feature type="transmembrane region" description="Helical" evidence="6">
    <location>
        <begin position="393"/>
        <end position="410"/>
    </location>
</feature>
<evidence type="ECO:0000259" key="8">
    <source>
        <dbReference type="PROSITE" id="PS50850"/>
    </source>
</evidence>
<evidence type="ECO:0000256" key="2">
    <source>
        <dbReference type="ARBA" id="ARBA00022692"/>
    </source>
</evidence>
<accession>A0A7Y9E175</accession>
<dbReference type="SUPFAM" id="SSF103473">
    <property type="entry name" value="MFS general substrate transporter"/>
    <property type="match status" value="1"/>
</dbReference>
<evidence type="ECO:0000256" key="1">
    <source>
        <dbReference type="ARBA" id="ARBA00004651"/>
    </source>
</evidence>
<dbReference type="GO" id="GO:0022857">
    <property type="term" value="F:transmembrane transporter activity"/>
    <property type="evidence" value="ECO:0007669"/>
    <property type="project" value="InterPro"/>
</dbReference>
<keyword evidence="4 6" id="KW-0472">Membrane</keyword>
<evidence type="ECO:0000313" key="10">
    <source>
        <dbReference type="Proteomes" id="UP000535890"/>
    </source>
</evidence>
<evidence type="ECO:0000256" key="7">
    <source>
        <dbReference type="SAM" id="SignalP"/>
    </source>
</evidence>
<comment type="caution">
    <text evidence="9">The sequence shown here is derived from an EMBL/GenBank/DDBJ whole genome shotgun (WGS) entry which is preliminary data.</text>
</comment>
<gene>
    <name evidence="9" type="ORF">BJ983_005353</name>
</gene>
<feature type="transmembrane region" description="Helical" evidence="6">
    <location>
        <begin position="101"/>
        <end position="122"/>
    </location>
</feature>
<dbReference type="PANTHER" id="PTHR42718">
    <property type="entry name" value="MAJOR FACILITATOR SUPERFAMILY MULTIDRUG TRANSPORTER MFSC"/>
    <property type="match status" value="1"/>
</dbReference>
<evidence type="ECO:0000256" key="3">
    <source>
        <dbReference type="ARBA" id="ARBA00022989"/>
    </source>
</evidence>
<evidence type="ECO:0000256" key="6">
    <source>
        <dbReference type="SAM" id="Phobius"/>
    </source>
</evidence>
<evidence type="ECO:0000256" key="5">
    <source>
        <dbReference type="SAM" id="MobiDB-lite"/>
    </source>
</evidence>